<keyword evidence="3" id="KW-0809">Transit peptide</keyword>
<dbReference type="InterPro" id="IPR038538">
    <property type="entry name" value="MTERF_sf"/>
</dbReference>
<keyword evidence="2" id="KW-0804">Transcription</keyword>
<accession>A0A4Y7KW55</accession>
<dbReference type="Gene3D" id="1.25.70.10">
    <property type="entry name" value="Transcription termination factor 3, mitochondrial"/>
    <property type="match status" value="1"/>
</dbReference>
<dbReference type="Gramene" id="RZC76622">
    <property type="protein sequence ID" value="RZC76622"/>
    <property type="gene ID" value="C5167_000732"/>
</dbReference>
<evidence type="ECO:0000256" key="1">
    <source>
        <dbReference type="ARBA" id="ARBA00007692"/>
    </source>
</evidence>
<reference evidence="5 6" key="1">
    <citation type="journal article" date="2018" name="Science">
        <title>The opium poppy genome and morphinan production.</title>
        <authorList>
            <person name="Guo L."/>
            <person name="Winzer T."/>
            <person name="Yang X."/>
            <person name="Li Y."/>
            <person name="Ning Z."/>
            <person name="He Z."/>
            <person name="Teodor R."/>
            <person name="Lu Y."/>
            <person name="Bowser T.A."/>
            <person name="Graham I.A."/>
            <person name="Ye K."/>
        </authorList>
    </citation>
    <scope>NUCLEOTIDE SEQUENCE [LARGE SCALE GENOMIC DNA]</scope>
    <source>
        <strain evidence="6">cv. HN1</strain>
        <tissue evidence="5">Leaves</tissue>
    </source>
</reference>
<evidence type="ECO:0000313" key="5">
    <source>
        <dbReference type="EMBL" id="RZC76622.1"/>
    </source>
</evidence>
<organism evidence="5 6">
    <name type="scientific">Papaver somniferum</name>
    <name type="common">Opium poppy</name>
    <dbReference type="NCBI Taxonomy" id="3469"/>
    <lineage>
        <taxon>Eukaryota</taxon>
        <taxon>Viridiplantae</taxon>
        <taxon>Streptophyta</taxon>
        <taxon>Embryophyta</taxon>
        <taxon>Tracheophyta</taxon>
        <taxon>Spermatophyta</taxon>
        <taxon>Magnoliopsida</taxon>
        <taxon>Ranunculales</taxon>
        <taxon>Papaveraceae</taxon>
        <taxon>Papaveroideae</taxon>
        <taxon>Papaver</taxon>
    </lineage>
</organism>
<proteinExistence type="inferred from homology"/>
<keyword evidence="6" id="KW-1185">Reference proteome</keyword>
<dbReference type="Pfam" id="PF02536">
    <property type="entry name" value="mTERF"/>
    <property type="match status" value="2"/>
</dbReference>
<dbReference type="GO" id="GO:0003676">
    <property type="term" value="F:nucleic acid binding"/>
    <property type="evidence" value="ECO:0007669"/>
    <property type="project" value="InterPro"/>
</dbReference>
<keyword evidence="2" id="KW-0806">Transcription termination</keyword>
<dbReference type="FunFam" id="1.25.70.10:FF:000001">
    <property type="entry name" value="Mitochondrial transcription termination factor-like"/>
    <property type="match status" value="1"/>
</dbReference>
<evidence type="ECO:0000313" key="6">
    <source>
        <dbReference type="Proteomes" id="UP000316621"/>
    </source>
</evidence>
<dbReference type="EMBL" id="CM010723">
    <property type="protein sequence ID" value="RZC76622.1"/>
    <property type="molecule type" value="Genomic_DNA"/>
</dbReference>
<dbReference type="InterPro" id="IPR003690">
    <property type="entry name" value="MTERF"/>
</dbReference>
<dbReference type="GO" id="GO:0006353">
    <property type="term" value="P:DNA-templated transcription termination"/>
    <property type="evidence" value="ECO:0007669"/>
    <property type="project" value="UniProtKB-KW"/>
</dbReference>
<sequence length="417" mass="46479">MHNAWPKTGSHRKKLVPVYQAAQHSSDSQLAPNPLQPSVGVSSSRIPKFLYSRSSSSSSTMIRSLCRSLYQVRIINGDCSNTHALNFHLIRDNFISSSSSTSSSSIHDKYPSSSSSSSSFVVNYLINSCGLSEHQAAIASKKIDFTTSTNPDSVLNLLENYGFTKKYITELITNCPSFLLSSDPLKTLKPKLDFFNSIGISGLDLAKFLSSHTSVFSSGLVSSIIPSFDEIKKTGRCNKNVITVIKRHSWILTRNHYVKNLKVNIELLRNEGVPHSNVSKFLINQPSALTISSTKFEEVVQEVKGKGFDPYKIDFLTAIRGLTAMSKSTSEAKLNDYRKWGLSEEEIQDAFKKNPACMICSEKKIMSIMEFIVNQMGYHPSMLAKCPLIFNFSLEKRIVPRCVVIQLIVSRGLIKEH</sequence>
<evidence type="ECO:0000256" key="2">
    <source>
        <dbReference type="ARBA" id="ARBA00022472"/>
    </source>
</evidence>
<evidence type="ECO:0000256" key="4">
    <source>
        <dbReference type="SAM" id="MobiDB-lite"/>
    </source>
</evidence>
<name>A0A4Y7KW55_PAPSO</name>
<dbReference type="PANTHER" id="PTHR13068:SF166">
    <property type="entry name" value="TRANSCRIPTION TERMINATION FACTOR MTERF15, MITOCHONDRIAL-LIKE"/>
    <property type="match status" value="1"/>
</dbReference>
<dbReference type="Proteomes" id="UP000316621">
    <property type="component" value="Chromosome 9"/>
</dbReference>
<gene>
    <name evidence="5" type="ORF">C5167_000732</name>
</gene>
<feature type="region of interest" description="Disordered" evidence="4">
    <location>
        <begin position="22"/>
        <end position="41"/>
    </location>
</feature>
<keyword evidence="2" id="KW-0805">Transcription regulation</keyword>
<protein>
    <submittedName>
        <fullName evidence="5">Uncharacterized protein</fullName>
    </submittedName>
</protein>
<evidence type="ECO:0000256" key="3">
    <source>
        <dbReference type="ARBA" id="ARBA00022946"/>
    </source>
</evidence>
<dbReference type="PANTHER" id="PTHR13068">
    <property type="entry name" value="CGI-12 PROTEIN-RELATED"/>
    <property type="match status" value="1"/>
</dbReference>
<comment type="similarity">
    <text evidence="1">Belongs to the mTERF family.</text>
</comment>
<dbReference type="SMART" id="SM00733">
    <property type="entry name" value="Mterf"/>
    <property type="match status" value="6"/>
</dbReference>
<dbReference type="AlphaFoldDB" id="A0A4Y7KW55"/>
<dbReference type="OMA" id="TEHESWK"/>
<feature type="compositionally biased region" description="Polar residues" evidence="4">
    <location>
        <begin position="22"/>
        <end position="31"/>
    </location>
</feature>